<sequence length="161" mass="18590">MEPSFKVKLLDLDLEDHELLMKFIGGLPMYISKDLRLFKVEDFEEAIVMAIAIESKNKKVDKKEDKDDSRKFEVGSSNSKNREQSSGKKQKNCEHCNKPGHNKETCYILHLELREKEKEKRSNRKDLNRALNANKTGNSRNGATRHEVDSHDPEACSSRRS</sequence>
<organism evidence="2 3">
    <name type="scientific">Prunus dulcis</name>
    <name type="common">Almond</name>
    <name type="synonym">Amygdalus dulcis</name>
    <dbReference type="NCBI Taxonomy" id="3755"/>
    <lineage>
        <taxon>Eukaryota</taxon>
        <taxon>Viridiplantae</taxon>
        <taxon>Streptophyta</taxon>
        <taxon>Embryophyta</taxon>
        <taxon>Tracheophyta</taxon>
        <taxon>Spermatophyta</taxon>
        <taxon>Magnoliopsida</taxon>
        <taxon>eudicotyledons</taxon>
        <taxon>Gunneridae</taxon>
        <taxon>Pentapetalae</taxon>
        <taxon>rosids</taxon>
        <taxon>fabids</taxon>
        <taxon>Rosales</taxon>
        <taxon>Rosaceae</taxon>
        <taxon>Amygdaloideae</taxon>
        <taxon>Amygdaleae</taxon>
        <taxon>Prunus</taxon>
    </lineage>
</organism>
<reference evidence="3" key="1">
    <citation type="journal article" date="2020" name="Plant J.">
        <title>Transposons played a major role in the diversification between the closely related almond and peach genomes: results from the almond genome sequence.</title>
        <authorList>
            <person name="Alioto T."/>
            <person name="Alexiou K.G."/>
            <person name="Bardil A."/>
            <person name="Barteri F."/>
            <person name="Castanera R."/>
            <person name="Cruz F."/>
            <person name="Dhingra A."/>
            <person name="Duval H."/>
            <person name="Fernandez I Marti A."/>
            <person name="Frias L."/>
            <person name="Galan B."/>
            <person name="Garcia J.L."/>
            <person name="Howad W."/>
            <person name="Gomez-Garrido J."/>
            <person name="Gut M."/>
            <person name="Julca I."/>
            <person name="Morata J."/>
            <person name="Puigdomenech P."/>
            <person name="Ribeca P."/>
            <person name="Rubio Cabetas M.J."/>
            <person name="Vlasova A."/>
            <person name="Wirthensohn M."/>
            <person name="Garcia-Mas J."/>
            <person name="Gabaldon T."/>
            <person name="Casacuberta J.M."/>
            <person name="Arus P."/>
        </authorList>
    </citation>
    <scope>NUCLEOTIDE SEQUENCE [LARGE SCALE GENOMIC DNA]</scope>
    <source>
        <strain evidence="3">cv. Texas</strain>
    </source>
</reference>
<proteinExistence type="predicted"/>
<feature type="region of interest" description="Disordered" evidence="1">
    <location>
        <begin position="116"/>
        <end position="161"/>
    </location>
</feature>
<feature type="compositionally biased region" description="Basic and acidic residues" evidence="1">
    <location>
        <begin position="80"/>
        <end position="101"/>
    </location>
</feature>
<evidence type="ECO:0000313" key="2">
    <source>
        <dbReference type="EMBL" id="VVA32133.1"/>
    </source>
</evidence>
<accession>A0A5E4FXF8</accession>
<evidence type="ECO:0000313" key="3">
    <source>
        <dbReference type="Proteomes" id="UP000327085"/>
    </source>
</evidence>
<feature type="region of interest" description="Disordered" evidence="1">
    <location>
        <begin position="58"/>
        <end position="101"/>
    </location>
</feature>
<dbReference type="AlphaFoldDB" id="A0A5E4FXF8"/>
<protein>
    <submittedName>
        <fullName evidence="2">PREDICTED: DOWNY MILDEW RESISTANCE</fullName>
    </submittedName>
</protein>
<feature type="compositionally biased region" description="Basic and acidic residues" evidence="1">
    <location>
        <begin position="144"/>
        <end position="154"/>
    </location>
</feature>
<dbReference type="EMBL" id="CABIKO010000237">
    <property type="protein sequence ID" value="VVA32133.1"/>
    <property type="molecule type" value="Genomic_DNA"/>
</dbReference>
<dbReference type="Proteomes" id="UP000327085">
    <property type="component" value="Chromosome 1"/>
</dbReference>
<evidence type="ECO:0000256" key="1">
    <source>
        <dbReference type="SAM" id="MobiDB-lite"/>
    </source>
</evidence>
<dbReference type="InParanoid" id="A0A5E4FXF8"/>
<feature type="compositionally biased region" description="Basic and acidic residues" evidence="1">
    <location>
        <begin position="116"/>
        <end position="128"/>
    </location>
</feature>
<feature type="compositionally biased region" description="Polar residues" evidence="1">
    <location>
        <begin position="131"/>
        <end position="142"/>
    </location>
</feature>
<feature type="compositionally biased region" description="Basic and acidic residues" evidence="1">
    <location>
        <begin position="58"/>
        <end position="73"/>
    </location>
</feature>
<gene>
    <name evidence="2" type="ORF">ALMOND_2B017894</name>
</gene>
<dbReference type="Gramene" id="VVA32133">
    <property type="protein sequence ID" value="VVA32133"/>
    <property type="gene ID" value="Prudul26B017894"/>
</dbReference>
<name>A0A5E4FXF8_PRUDU</name>